<dbReference type="Gene3D" id="3.40.720.10">
    <property type="entry name" value="Alkaline Phosphatase, subunit A"/>
    <property type="match status" value="1"/>
</dbReference>
<keyword evidence="5 7" id="KW-1133">Transmembrane helix</keyword>
<sequence>MPTKPKRHTGRKARPRWPKLALEPSRAAWLSRLAFAVGPLVSYSLVEVLNYNQPWGSFTPLQVALNLVWYYLGAFFFYFVLGRRDRATKVAMLVAWAIGIVNRYAIAFRGRTLFPGDIVTIRTALNVAGNYNYTPDLMMVLTGLCVALFIGVLSLLPAPAERQRFSWKLFLPTLAGSGAFLYFFFCTNAVSDAGISPSMWTTRGNGLALNFSLCLRYSRVKAPDGYGRDALTTLAEEHPSEEAAVSASTDGITRPVNLIVVMNESLSDLSVIPGVETNQDPMPFLHSLEENTVKGWAFSSVFGGTTANSEYEFLTGNTVTFLPAGTVPYHMYVGQGDPSLAGQMESLGYATVAMHPYYSSGWNRVAVYNDYGFDEQYFLEDFDYDESDIIREYLSDRANYENLIARYEAKEEGQPLFLFNVTMQNHSAYTGEWTNLPEEVHLTGAYEGRFRTVDQYLNLVYQSDQAFEYLIDYFSQVEEPTMICMFGDHQPQVATNFYTEALGGEVEALDTDTAEKKQIVPFVIWANYDIPEQQDVTLSLNYLSALLMETAGLPTTGYQDFLLSLWEDLPVINPVGYLDRDGDWTAEEHWEELPDYARESLAEYRILEYCNIFDKGSRPEDFYTLDTGE</sequence>
<feature type="transmembrane region" description="Helical" evidence="7">
    <location>
        <begin position="90"/>
        <end position="107"/>
    </location>
</feature>
<organism evidence="9 10">
    <name type="scientific">Pseudoflavonifractor hominis</name>
    <dbReference type="NCBI Taxonomy" id="2763059"/>
    <lineage>
        <taxon>Bacteria</taxon>
        <taxon>Bacillati</taxon>
        <taxon>Bacillota</taxon>
        <taxon>Clostridia</taxon>
        <taxon>Eubacteriales</taxon>
        <taxon>Oscillospiraceae</taxon>
        <taxon>Pseudoflavonifractor</taxon>
    </lineage>
</organism>
<dbReference type="CDD" id="cd16015">
    <property type="entry name" value="LTA_synthase"/>
    <property type="match status" value="1"/>
</dbReference>
<evidence type="ECO:0000256" key="6">
    <source>
        <dbReference type="ARBA" id="ARBA00023136"/>
    </source>
</evidence>
<evidence type="ECO:0000259" key="8">
    <source>
        <dbReference type="Pfam" id="PF00884"/>
    </source>
</evidence>
<protein>
    <submittedName>
        <fullName evidence="9">LTA synthase family protein</fullName>
    </submittedName>
</protein>
<evidence type="ECO:0000256" key="5">
    <source>
        <dbReference type="ARBA" id="ARBA00022989"/>
    </source>
</evidence>
<name>A0ABR7HQ46_9FIRM</name>
<dbReference type="PANTHER" id="PTHR47371:SF3">
    <property type="entry name" value="PHOSPHOGLYCEROL TRANSFERASE I"/>
    <property type="match status" value="1"/>
</dbReference>
<comment type="caution">
    <text evidence="9">The sequence shown here is derived from an EMBL/GenBank/DDBJ whole genome shotgun (WGS) entry which is preliminary data.</text>
</comment>
<comment type="pathway">
    <text evidence="2">Cell wall biogenesis; lipoteichoic acid biosynthesis.</text>
</comment>
<evidence type="ECO:0000256" key="2">
    <source>
        <dbReference type="ARBA" id="ARBA00004936"/>
    </source>
</evidence>
<evidence type="ECO:0000313" key="9">
    <source>
        <dbReference type="EMBL" id="MBC5729571.1"/>
    </source>
</evidence>
<keyword evidence="4 7" id="KW-0812">Transmembrane</keyword>
<dbReference type="EMBL" id="JACOPR010000001">
    <property type="protein sequence ID" value="MBC5729571.1"/>
    <property type="molecule type" value="Genomic_DNA"/>
</dbReference>
<dbReference type="InterPro" id="IPR050448">
    <property type="entry name" value="OpgB/LTA_synthase_biosynth"/>
</dbReference>
<dbReference type="Pfam" id="PF00884">
    <property type="entry name" value="Sulfatase"/>
    <property type="match status" value="1"/>
</dbReference>
<reference evidence="9 10" key="1">
    <citation type="submission" date="2020-08" db="EMBL/GenBank/DDBJ databases">
        <title>Genome public.</title>
        <authorList>
            <person name="Liu C."/>
            <person name="Sun Q."/>
        </authorList>
    </citation>
    <scope>NUCLEOTIDE SEQUENCE [LARGE SCALE GENOMIC DNA]</scope>
    <source>
        <strain evidence="9 10">New-38</strain>
    </source>
</reference>
<evidence type="ECO:0000256" key="3">
    <source>
        <dbReference type="ARBA" id="ARBA00022475"/>
    </source>
</evidence>
<accession>A0ABR7HQ46</accession>
<keyword evidence="10" id="KW-1185">Reference proteome</keyword>
<feature type="transmembrane region" description="Helical" evidence="7">
    <location>
        <begin position="20"/>
        <end position="41"/>
    </location>
</feature>
<proteinExistence type="predicted"/>
<feature type="transmembrane region" description="Helical" evidence="7">
    <location>
        <begin position="61"/>
        <end position="81"/>
    </location>
</feature>
<dbReference type="InterPro" id="IPR017850">
    <property type="entry name" value="Alkaline_phosphatase_core_sf"/>
</dbReference>
<gene>
    <name evidence="9" type="ORF">H8S34_01825</name>
</gene>
<dbReference type="InterPro" id="IPR000917">
    <property type="entry name" value="Sulfatase_N"/>
</dbReference>
<evidence type="ECO:0000256" key="4">
    <source>
        <dbReference type="ARBA" id="ARBA00022692"/>
    </source>
</evidence>
<keyword evidence="6 7" id="KW-0472">Membrane</keyword>
<dbReference type="SUPFAM" id="SSF53649">
    <property type="entry name" value="Alkaline phosphatase-like"/>
    <property type="match status" value="1"/>
</dbReference>
<dbReference type="Proteomes" id="UP000660021">
    <property type="component" value="Unassembled WGS sequence"/>
</dbReference>
<evidence type="ECO:0000256" key="7">
    <source>
        <dbReference type="SAM" id="Phobius"/>
    </source>
</evidence>
<feature type="domain" description="Sulfatase N-terminal" evidence="8">
    <location>
        <begin position="257"/>
        <end position="552"/>
    </location>
</feature>
<dbReference type="PANTHER" id="PTHR47371">
    <property type="entry name" value="LIPOTEICHOIC ACID SYNTHASE"/>
    <property type="match status" value="1"/>
</dbReference>
<comment type="subcellular location">
    <subcellularLocation>
        <location evidence="1">Cell membrane</location>
        <topology evidence="1">Multi-pass membrane protein</topology>
    </subcellularLocation>
</comment>
<keyword evidence="3" id="KW-1003">Cell membrane</keyword>
<evidence type="ECO:0000313" key="10">
    <source>
        <dbReference type="Proteomes" id="UP000660021"/>
    </source>
</evidence>
<evidence type="ECO:0000256" key="1">
    <source>
        <dbReference type="ARBA" id="ARBA00004651"/>
    </source>
</evidence>
<feature type="transmembrane region" description="Helical" evidence="7">
    <location>
        <begin position="137"/>
        <end position="158"/>
    </location>
</feature>
<feature type="transmembrane region" description="Helical" evidence="7">
    <location>
        <begin position="165"/>
        <end position="185"/>
    </location>
</feature>